<gene>
    <name evidence="1" type="ORF">GCM10022419_111570</name>
</gene>
<comment type="caution">
    <text evidence="1">The sequence shown here is derived from an EMBL/GenBank/DDBJ whole genome shotgun (WGS) entry which is preliminary data.</text>
</comment>
<evidence type="ECO:0000313" key="2">
    <source>
        <dbReference type="Proteomes" id="UP001500630"/>
    </source>
</evidence>
<protein>
    <recommendedName>
        <fullName evidence="3">DUF4254 domain-containing protein</fullName>
    </recommendedName>
</protein>
<evidence type="ECO:0008006" key="3">
    <source>
        <dbReference type="Google" id="ProtNLM"/>
    </source>
</evidence>
<keyword evidence="2" id="KW-1185">Reference proteome</keyword>
<dbReference type="EMBL" id="BAABDQ010000044">
    <property type="protein sequence ID" value="GAA3608337.1"/>
    <property type="molecule type" value="Genomic_DNA"/>
</dbReference>
<reference evidence="2" key="1">
    <citation type="journal article" date="2019" name="Int. J. Syst. Evol. Microbiol.">
        <title>The Global Catalogue of Microorganisms (GCM) 10K type strain sequencing project: providing services to taxonomists for standard genome sequencing and annotation.</title>
        <authorList>
            <consortium name="The Broad Institute Genomics Platform"/>
            <consortium name="The Broad Institute Genome Sequencing Center for Infectious Disease"/>
            <person name="Wu L."/>
            <person name="Ma J."/>
        </authorList>
    </citation>
    <scope>NUCLEOTIDE SEQUENCE [LARGE SCALE GENOMIC DNA]</scope>
    <source>
        <strain evidence="2">JCM 17326</strain>
    </source>
</reference>
<accession>A0ABP6ZJM5</accession>
<organism evidence="1 2">
    <name type="scientific">Nonomuraea rosea</name>
    <dbReference type="NCBI Taxonomy" id="638574"/>
    <lineage>
        <taxon>Bacteria</taxon>
        <taxon>Bacillati</taxon>
        <taxon>Actinomycetota</taxon>
        <taxon>Actinomycetes</taxon>
        <taxon>Streptosporangiales</taxon>
        <taxon>Streptosporangiaceae</taxon>
        <taxon>Nonomuraea</taxon>
    </lineage>
</organism>
<evidence type="ECO:0000313" key="1">
    <source>
        <dbReference type="EMBL" id="GAA3608337.1"/>
    </source>
</evidence>
<dbReference type="InterPro" id="IPR025350">
    <property type="entry name" value="DUF4254"/>
</dbReference>
<dbReference type="Pfam" id="PF14063">
    <property type="entry name" value="DUF4254"/>
    <property type="match status" value="1"/>
</dbReference>
<dbReference type="Proteomes" id="UP001500630">
    <property type="component" value="Unassembled WGS sequence"/>
</dbReference>
<proteinExistence type="predicted"/>
<name>A0ABP6ZJM5_9ACTN</name>
<sequence>MTGIACRLRWHHDEQWQAEDRSRDAADEDEVLAKIKRHIDTMNLTRSRLVDELDAWLTKSLSQNLSAPLHTETLGSVVDRLSIAWVRADRLGRREDGGSRSRHAARQLQELAHAYDILVSEIRAGSRRVPDWRGLKSYGERS</sequence>